<dbReference type="GO" id="GO:0015276">
    <property type="term" value="F:ligand-gated monoatomic ion channel activity"/>
    <property type="evidence" value="ECO:0007669"/>
    <property type="project" value="InterPro"/>
</dbReference>
<dbReference type="Pfam" id="PF00497">
    <property type="entry name" value="SBP_bac_3"/>
    <property type="match status" value="1"/>
</dbReference>
<evidence type="ECO:0000259" key="3">
    <source>
        <dbReference type="SMART" id="SM00062"/>
    </source>
</evidence>
<dbReference type="SUPFAM" id="SSF53850">
    <property type="entry name" value="Periplasmic binding protein-like II"/>
    <property type="match status" value="1"/>
</dbReference>
<evidence type="ECO:0000313" key="6">
    <source>
        <dbReference type="Proteomes" id="UP000199233"/>
    </source>
</evidence>
<protein>
    <submittedName>
        <fullName evidence="5">Polar amino acid transport system substrate-binding protein</fullName>
    </submittedName>
</protein>
<dbReference type="PANTHER" id="PTHR35936:SF38">
    <property type="entry name" value="GLUTAMINE-BINDING PERIPLASMIC PROTEIN"/>
    <property type="match status" value="1"/>
</dbReference>
<comment type="similarity">
    <text evidence="1">Belongs to the bacterial solute-binding protein 3 family.</text>
</comment>
<dbReference type="InterPro" id="IPR001638">
    <property type="entry name" value="Solute-binding_3/MltF_N"/>
</dbReference>
<gene>
    <name evidence="5" type="ORF">SAMN04488038_11395</name>
</gene>
<evidence type="ECO:0000259" key="4">
    <source>
        <dbReference type="SMART" id="SM00079"/>
    </source>
</evidence>
<reference evidence="5 6" key="1">
    <citation type="submission" date="2016-10" db="EMBL/GenBank/DDBJ databases">
        <authorList>
            <person name="de Groot N.N."/>
        </authorList>
    </citation>
    <scope>NUCLEOTIDE SEQUENCE [LARGE SCALE GENOMIC DNA]</scope>
    <source>
        <strain evidence="5 6">DSM 25927</strain>
    </source>
</reference>
<dbReference type="Proteomes" id="UP000199233">
    <property type="component" value="Unassembled WGS sequence"/>
</dbReference>
<sequence>MRRRELLTGGAGLLLWGALGGRAALAQTLWEQSALKQILKRGELRVGMEAGYMPFEMRDKSGKIVGFDVDLARLMARYMGVKLNLVNTQWDGIIPALLTAKFDLLMSGMTITPERNLQVNFADPYVSIGQTVLIRKGLIGTISKREQLDDAKYVIATKLGTTGDIAARKYFAKARFKAFETEAEAVLEVRNGRADGFVYDLPFNTIYAGRYPGEVGFLNETFTDEPIGWAIRKGDPDFLNWLNNFLRVIRADGSYDALYQKWFQSTAWLKTVNAQ</sequence>
<dbReference type="InterPro" id="IPR001320">
    <property type="entry name" value="Iontro_rcpt_C"/>
</dbReference>
<name>A0A1H9KGS8_9GAMM</name>
<proteinExistence type="inferred from homology"/>
<dbReference type="SMART" id="SM00079">
    <property type="entry name" value="PBPe"/>
    <property type="match status" value="1"/>
</dbReference>
<accession>A0A1H9KGS8</accession>
<dbReference type="EMBL" id="FOFS01000013">
    <property type="protein sequence ID" value="SEQ98043.1"/>
    <property type="molecule type" value="Genomic_DNA"/>
</dbReference>
<dbReference type="PANTHER" id="PTHR35936">
    <property type="entry name" value="MEMBRANE-BOUND LYTIC MUREIN TRANSGLYCOSYLASE F"/>
    <property type="match status" value="1"/>
</dbReference>
<dbReference type="OrthoDB" id="9768183at2"/>
<dbReference type="Gene3D" id="3.40.190.10">
    <property type="entry name" value="Periplasmic binding protein-like II"/>
    <property type="match status" value="2"/>
</dbReference>
<dbReference type="STRING" id="489703.SAMN04488038_11395"/>
<dbReference type="AlphaFoldDB" id="A0A1H9KGS8"/>
<keyword evidence="6" id="KW-1185">Reference proteome</keyword>
<dbReference type="SMART" id="SM00062">
    <property type="entry name" value="PBPb"/>
    <property type="match status" value="1"/>
</dbReference>
<feature type="domain" description="Solute-binding protein family 3/N-terminal" evidence="3">
    <location>
        <begin position="43"/>
        <end position="266"/>
    </location>
</feature>
<dbReference type="RefSeq" id="WP_093288607.1">
    <property type="nucleotide sequence ID" value="NZ_FOFS01000013.1"/>
</dbReference>
<evidence type="ECO:0000256" key="2">
    <source>
        <dbReference type="ARBA" id="ARBA00022729"/>
    </source>
</evidence>
<organism evidence="5 6">
    <name type="scientific">Solimonas aquatica</name>
    <dbReference type="NCBI Taxonomy" id="489703"/>
    <lineage>
        <taxon>Bacteria</taxon>
        <taxon>Pseudomonadati</taxon>
        <taxon>Pseudomonadota</taxon>
        <taxon>Gammaproteobacteria</taxon>
        <taxon>Nevskiales</taxon>
        <taxon>Nevskiaceae</taxon>
        <taxon>Solimonas</taxon>
    </lineage>
</organism>
<evidence type="ECO:0000313" key="5">
    <source>
        <dbReference type="EMBL" id="SEQ98043.1"/>
    </source>
</evidence>
<keyword evidence="2" id="KW-0732">Signal</keyword>
<feature type="domain" description="Ionotropic glutamate receptor C-terminal" evidence="4">
    <location>
        <begin position="43"/>
        <end position="265"/>
    </location>
</feature>
<evidence type="ECO:0000256" key="1">
    <source>
        <dbReference type="ARBA" id="ARBA00010333"/>
    </source>
</evidence>
<dbReference type="GO" id="GO:0016020">
    <property type="term" value="C:membrane"/>
    <property type="evidence" value="ECO:0007669"/>
    <property type="project" value="InterPro"/>
</dbReference>
<dbReference type="CDD" id="cd13629">
    <property type="entry name" value="PBP2_Dsm1740"/>
    <property type="match status" value="1"/>
</dbReference>